<evidence type="ECO:0000256" key="4">
    <source>
        <dbReference type="ARBA" id="ARBA00022692"/>
    </source>
</evidence>
<evidence type="ECO:0000256" key="11">
    <source>
        <dbReference type="SAM" id="MobiDB-lite"/>
    </source>
</evidence>
<feature type="compositionally biased region" description="Polar residues" evidence="11">
    <location>
        <begin position="623"/>
        <end position="642"/>
    </location>
</feature>
<dbReference type="InterPro" id="IPR027417">
    <property type="entry name" value="P-loop_NTPase"/>
</dbReference>
<dbReference type="CTD" id="90161"/>
<evidence type="ECO:0000256" key="10">
    <source>
        <dbReference type="RuleBase" id="RU364122"/>
    </source>
</evidence>
<comment type="catalytic activity">
    <reaction evidence="10">
        <text>alpha-D-glucosaminyl-[heparan sulfate](n) + 3'-phosphoadenylyl sulfate = 6-sulfo-alpha-D-glucosaminyl-[heparan sulfate](n) + adenosine 3',5'-bisphosphate + H(+)</text>
        <dbReference type="Rhea" id="RHEA:56604"/>
        <dbReference type="Rhea" id="RHEA-COMP:9830"/>
        <dbReference type="Rhea" id="RHEA-COMP:14621"/>
        <dbReference type="ChEBI" id="CHEBI:15378"/>
        <dbReference type="ChEBI" id="CHEBI:58339"/>
        <dbReference type="ChEBI" id="CHEBI:58343"/>
        <dbReference type="ChEBI" id="CHEBI:58388"/>
        <dbReference type="ChEBI" id="CHEBI:140604"/>
    </reaction>
</comment>
<keyword evidence="8" id="KW-0325">Glycoprotein</keyword>
<dbReference type="EC" id="2.8.2.-" evidence="10"/>
<keyword evidence="7 10" id="KW-0472">Membrane</keyword>
<evidence type="ECO:0000313" key="12">
    <source>
        <dbReference type="Proteomes" id="UP000694856"/>
    </source>
</evidence>
<comment type="subcellular location">
    <subcellularLocation>
        <location evidence="1 10">Membrane</location>
        <topology evidence="1 10">Single-pass type II membrane protein</topology>
    </subcellularLocation>
</comment>
<name>A0A8B8SKY7_CAMFR</name>
<keyword evidence="4 10" id="KW-0812">Transmembrane</keyword>
<keyword evidence="6 10" id="KW-1133">Transmembrane helix</keyword>
<evidence type="ECO:0000256" key="7">
    <source>
        <dbReference type="ARBA" id="ARBA00023136"/>
    </source>
</evidence>
<protein>
    <recommendedName>
        <fullName evidence="10">Heparan-sulfate 6-O-sulfotransferase</fullName>
        <ecNumber evidence="10">2.8.2.-</ecNumber>
    </recommendedName>
</protein>
<feature type="compositionally biased region" description="Low complexity" evidence="11">
    <location>
        <begin position="586"/>
        <end position="622"/>
    </location>
</feature>
<dbReference type="KEGG" id="cfr:102518536"/>
<gene>
    <name evidence="13" type="primary">HS6ST2</name>
</gene>
<keyword evidence="5 10" id="KW-0735">Signal-anchor</keyword>
<dbReference type="GeneID" id="102518536"/>
<feature type="transmembrane region" description="Helical" evidence="10">
    <location>
        <begin position="154"/>
        <end position="172"/>
    </location>
</feature>
<evidence type="ECO:0000313" key="13">
    <source>
        <dbReference type="RefSeq" id="XP_032330399.1"/>
    </source>
</evidence>
<dbReference type="Pfam" id="PF03567">
    <property type="entry name" value="Sulfotransfer_2"/>
    <property type="match status" value="1"/>
</dbReference>
<organism evidence="12 13">
    <name type="scientific">Camelus ferus</name>
    <name type="common">Wild bactrian camel</name>
    <name type="synonym">Camelus bactrianus ferus</name>
    <dbReference type="NCBI Taxonomy" id="419612"/>
    <lineage>
        <taxon>Eukaryota</taxon>
        <taxon>Metazoa</taxon>
        <taxon>Chordata</taxon>
        <taxon>Craniata</taxon>
        <taxon>Vertebrata</taxon>
        <taxon>Euteleostomi</taxon>
        <taxon>Mammalia</taxon>
        <taxon>Eutheria</taxon>
        <taxon>Laurasiatheria</taxon>
        <taxon>Artiodactyla</taxon>
        <taxon>Tylopoda</taxon>
        <taxon>Camelidae</taxon>
        <taxon>Camelus</taxon>
    </lineage>
</organism>
<evidence type="ECO:0000256" key="9">
    <source>
        <dbReference type="ARBA" id="ARBA00058023"/>
    </source>
</evidence>
<dbReference type="RefSeq" id="XP_032330399.1">
    <property type="nucleotide sequence ID" value="XM_032474508.1"/>
</dbReference>
<dbReference type="GO" id="GO:0016020">
    <property type="term" value="C:membrane"/>
    <property type="evidence" value="ECO:0007669"/>
    <property type="project" value="UniProtKB-SubCell"/>
</dbReference>
<feature type="region of interest" description="Disordered" evidence="11">
    <location>
        <begin position="586"/>
        <end position="665"/>
    </location>
</feature>
<evidence type="ECO:0000256" key="6">
    <source>
        <dbReference type="ARBA" id="ARBA00022989"/>
    </source>
</evidence>
<accession>A0A8B8SKY7</accession>
<dbReference type="PANTHER" id="PTHR12812">
    <property type="entry name" value="HEPARAN SULFATE 6-O-SULFOTRANSFERASE 3"/>
    <property type="match status" value="1"/>
</dbReference>
<dbReference type="FunFam" id="3.40.50.300:FF:000852">
    <property type="entry name" value="Heparan-sulfate 6-O-sulfotransferase"/>
    <property type="match status" value="1"/>
</dbReference>
<comment type="function">
    <text evidence="9 10">6-O-sulfation enzyme which catalyzes the transfer of sulfate from 3'-phosphoadenosine 5'-phosphosulfate (PAPS) to position 6 of the N-sulfoglucosamine residue (GlcNS) of heparan sulfate.</text>
</comment>
<keyword evidence="12" id="KW-1185">Reference proteome</keyword>
<reference evidence="13" key="1">
    <citation type="submission" date="2025-08" db="UniProtKB">
        <authorList>
            <consortium name="RefSeq"/>
        </authorList>
    </citation>
    <scope>IDENTIFICATION</scope>
    <source>
        <tissue evidence="13">Ear skin</tissue>
    </source>
</reference>
<evidence type="ECO:0000256" key="8">
    <source>
        <dbReference type="ARBA" id="ARBA00023180"/>
    </source>
</evidence>
<feature type="region of interest" description="Disordered" evidence="11">
    <location>
        <begin position="1"/>
        <end position="29"/>
    </location>
</feature>
<dbReference type="SUPFAM" id="SSF52540">
    <property type="entry name" value="P-loop containing nucleoside triphosphate hydrolases"/>
    <property type="match status" value="1"/>
</dbReference>
<evidence type="ECO:0000256" key="5">
    <source>
        <dbReference type="ARBA" id="ARBA00022968"/>
    </source>
</evidence>
<dbReference type="Gene3D" id="3.40.50.300">
    <property type="entry name" value="P-loop containing nucleotide triphosphate hydrolases"/>
    <property type="match status" value="1"/>
</dbReference>
<keyword evidence="3 10" id="KW-0808">Transferase</keyword>
<dbReference type="AlphaFoldDB" id="A0A8B8SKY7"/>
<dbReference type="InterPro" id="IPR010635">
    <property type="entry name" value="Heparan_SO4-6-sulfoTrfase"/>
</dbReference>
<dbReference type="PANTHER" id="PTHR12812:SF6">
    <property type="entry name" value="HEPARAN-SULFATE 6-O-SULFOTRANSFERASE 2"/>
    <property type="match status" value="1"/>
</dbReference>
<evidence type="ECO:0000256" key="3">
    <source>
        <dbReference type="ARBA" id="ARBA00022679"/>
    </source>
</evidence>
<evidence type="ECO:0000256" key="1">
    <source>
        <dbReference type="ARBA" id="ARBA00004606"/>
    </source>
</evidence>
<sequence length="665" mass="75686">MALPACAARALGPPLQPERGAPARTTCPRRHSRVEAELAASRPGSVAASVRAGPPRGVSRGFNSQTLLDEPLKASSSLAGAARAPLFALLPRGRRRRMHDFRRRWDLGSLCRALLTRGLAALGHSLKHVLGAIFSKIFGPLASVGNMDEKSNKLLLALVMLFLFAVIVLQYVCPGTECQLLRLQAFSSPMPDPYRSEDESSARFVPRYNFSRGDLLRKVDFDIKGDDLIVFLHIQKTGGTTFGRHLVRNIQLEQPCECRVGQKKCTCHRPGKRETWLFSRFSTGWSCGLHADWTELTSCVPAVVDGKRDARLRPSSPGLNRRKTSREVWKNMVPYKIPDQYSSKLSKSSNTRKGRETVKATRSLRRLPTKWNFHYITILRDPVSRYLSEWRHVQRGATWKASLHVCDGRPPTSEELPSCYTGDDWSGCPLKEFMDCPYNLANNRQVRMLSDLTLVGCYNLSVMPEKQRNKVLLESAKSNLKHMAFFGLTEFQRKTQYLFEKTFNMNFISPFTQYNTTRASSVEINEEIQKRIEGLNFLDMELYSYAKDLFLQRYQFMRQKEHQEARRKRQEQRKFLKGRFLQTHFQSQSQGQNQNLSQNPSQNPNPNVNQNVTQNMTQNLTQSSGQNSSLKENQESQKQNPGQEPGDGHTSPGTSDYMGSVEKWR</sequence>
<dbReference type="InterPro" id="IPR005331">
    <property type="entry name" value="Sulfotransferase"/>
</dbReference>
<comment type="similarity">
    <text evidence="2 10">Belongs to the sulfotransferase 6 family.</text>
</comment>
<proteinExistence type="inferred from homology"/>
<evidence type="ECO:0000256" key="2">
    <source>
        <dbReference type="ARBA" id="ARBA00010109"/>
    </source>
</evidence>
<dbReference type="GO" id="GO:0017095">
    <property type="term" value="F:heparan sulfate 6-sulfotransferase activity"/>
    <property type="evidence" value="ECO:0007669"/>
    <property type="project" value="TreeGrafter"/>
</dbReference>
<dbReference type="Proteomes" id="UP000694856">
    <property type="component" value="Chromosome X"/>
</dbReference>
<dbReference type="FunFam" id="3.40.50.300:FF:001933">
    <property type="entry name" value="Heparan-sulfate 6-O-sulfotransferase"/>
    <property type="match status" value="1"/>
</dbReference>